<dbReference type="SUPFAM" id="SSF51182">
    <property type="entry name" value="RmlC-like cupins"/>
    <property type="match status" value="1"/>
</dbReference>
<evidence type="ECO:0000256" key="3">
    <source>
        <dbReference type="ARBA" id="ARBA00023163"/>
    </source>
</evidence>
<dbReference type="EMBL" id="VTAV01000001">
    <property type="protein sequence ID" value="TYR37763.1"/>
    <property type="molecule type" value="Genomic_DNA"/>
</dbReference>
<reference evidence="5 6" key="1">
    <citation type="submission" date="2019-08" db="EMBL/GenBank/DDBJ databases">
        <title>Phlebobacter frassis gen. nov. sp. nov., a new member of family Sphingobacteriaceae isolated from sand fly rearing media.</title>
        <authorList>
            <person name="Kakumanu M.L."/>
            <person name="Marayati B.F."/>
            <person name="Wada-Katsumata A."/>
            <person name="Wasserberg G."/>
            <person name="Schal C."/>
            <person name="Apperson C.S."/>
            <person name="Ponnusamy L."/>
        </authorList>
    </citation>
    <scope>NUCLEOTIDE SEQUENCE [LARGE SCALE GENOMIC DNA]</scope>
    <source>
        <strain evidence="5 6">SSI9</strain>
    </source>
</reference>
<comment type="caution">
    <text evidence="5">The sequence shown here is derived from an EMBL/GenBank/DDBJ whole genome shotgun (WGS) entry which is preliminary data.</text>
</comment>
<dbReference type="Pfam" id="PF12833">
    <property type="entry name" value="HTH_18"/>
    <property type="match status" value="1"/>
</dbReference>
<keyword evidence="3" id="KW-0804">Transcription</keyword>
<dbReference type="PRINTS" id="PR00032">
    <property type="entry name" value="HTHARAC"/>
</dbReference>
<dbReference type="InterPro" id="IPR011051">
    <property type="entry name" value="RmlC_Cupin_sf"/>
</dbReference>
<protein>
    <submittedName>
        <fullName evidence="5">AraC family transcriptional regulator</fullName>
    </submittedName>
</protein>
<feature type="domain" description="HTH araC/xylS-type" evidence="4">
    <location>
        <begin position="186"/>
        <end position="284"/>
    </location>
</feature>
<dbReference type="Gene3D" id="1.10.10.60">
    <property type="entry name" value="Homeodomain-like"/>
    <property type="match status" value="2"/>
</dbReference>
<dbReference type="InterPro" id="IPR020449">
    <property type="entry name" value="Tscrpt_reg_AraC-type_HTH"/>
</dbReference>
<dbReference type="PANTHER" id="PTHR43280:SF27">
    <property type="entry name" value="TRANSCRIPTIONAL REGULATOR MTLR"/>
    <property type="match status" value="1"/>
</dbReference>
<evidence type="ECO:0000256" key="1">
    <source>
        <dbReference type="ARBA" id="ARBA00023015"/>
    </source>
</evidence>
<gene>
    <name evidence="5" type="ORF">FXV77_00260</name>
</gene>
<dbReference type="PROSITE" id="PS00041">
    <property type="entry name" value="HTH_ARAC_FAMILY_1"/>
    <property type="match status" value="1"/>
</dbReference>
<dbReference type="SUPFAM" id="SSF46689">
    <property type="entry name" value="Homeodomain-like"/>
    <property type="match status" value="2"/>
</dbReference>
<dbReference type="InterPro" id="IPR018060">
    <property type="entry name" value="HTH_AraC"/>
</dbReference>
<evidence type="ECO:0000259" key="4">
    <source>
        <dbReference type="PROSITE" id="PS01124"/>
    </source>
</evidence>
<organism evidence="5 6">
    <name type="scientific">Sphingobacterium phlebotomi</name>
    <dbReference type="NCBI Taxonomy" id="2605433"/>
    <lineage>
        <taxon>Bacteria</taxon>
        <taxon>Pseudomonadati</taxon>
        <taxon>Bacteroidota</taxon>
        <taxon>Sphingobacteriia</taxon>
        <taxon>Sphingobacteriales</taxon>
        <taxon>Sphingobacteriaceae</taxon>
        <taxon>Sphingobacterium</taxon>
    </lineage>
</organism>
<accession>A0A5D4HC49</accession>
<dbReference type="Proteomes" id="UP000322362">
    <property type="component" value="Unassembled WGS sequence"/>
</dbReference>
<keyword evidence="6" id="KW-1185">Reference proteome</keyword>
<dbReference type="GO" id="GO:0043565">
    <property type="term" value="F:sequence-specific DNA binding"/>
    <property type="evidence" value="ECO:0007669"/>
    <property type="project" value="InterPro"/>
</dbReference>
<dbReference type="AlphaFoldDB" id="A0A5D4HC49"/>
<evidence type="ECO:0000313" key="5">
    <source>
        <dbReference type="EMBL" id="TYR37763.1"/>
    </source>
</evidence>
<name>A0A5D4HC49_9SPHI</name>
<keyword evidence="1" id="KW-0805">Transcription regulation</keyword>
<sequence>MHKKTIKEITPLTPNDCFTIFTRVKKEFDFPLHFHEEYELNLIMNGSGAKRIVGDHIHVIDDLELVLVGPNLPHAWFTHECKSEAITELTIQWHRDLFDEKLLRRNQLSFIRNMFEKSSMGISFTKETIQSVLPRILSLSQRSGFDSVIDLINLLHDLSASRSLITLSDTTFVNNPSFNYNSRRLEKVFEFMNNNYHKNVSLKDVSMLINMTEESFSRFIKKRTGNTFINSINEIRLGHASRMLIDTTHSISEISYQCGFNNISNFNRLFKKKKNCTPKEFRENYSGNRVFV</sequence>
<dbReference type="RefSeq" id="WP_148917228.1">
    <property type="nucleotide sequence ID" value="NZ_VTAV01000001.1"/>
</dbReference>
<dbReference type="InterPro" id="IPR009057">
    <property type="entry name" value="Homeodomain-like_sf"/>
</dbReference>
<dbReference type="PANTHER" id="PTHR43280">
    <property type="entry name" value="ARAC-FAMILY TRANSCRIPTIONAL REGULATOR"/>
    <property type="match status" value="1"/>
</dbReference>
<evidence type="ECO:0000256" key="2">
    <source>
        <dbReference type="ARBA" id="ARBA00023125"/>
    </source>
</evidence>
<keyword evidence="2" id="KW-0238">DNA-binding</keyword>
<evidence type="ECO:0000313" key="6">
    <source>
        <dbReference type="Proteomes" id="UP000322362"/>
    </source>
</evidence>
<dbReference type="PROSITE" id="PS01124">
    <property type="entry name" value="HTH_ARAC_FAMILY_2"/>
    <property type="match status" value="1"/>
</dbReference>
<dbReference type="SMART" id="SM00342">
    <property type="entry name" value="HTH_ARAC"/>
    <property type="match status" value="1"/>
</dbReference>
<dbReference type="InterPro" id="IPR018062">
    <property type="entry name" value="HTH_AraC-typ_CS"/>
</dbReference>
<dbReference type="GO" id="GO:0003700">
    <property type="term" value="F:DNA-binding transcription factor activity"/>
    <property type="evidence" value="ECO:0007669"/>
    <property type="project" value="InterPro"/>
</dbReference>
<proteinExistence type="predicted"/>